<reference evidence="3 4" key="1">
    <citation type="submission" date="2019-02" db="EMBL/GenBank/DDBJ databases">
        <title>Deep-cultivation of Planctomycetes and their phenomic and genomic characterization uncovers novel biology.</title>
        <authorList>
            <person name="Wiegand S."/>
            <person name="Jogler M."/>
            <person name="Boedeker C."/>
            <person name="Pinto D."/>
            <person name="Vollmers J."/>
            <person name="Rivas-Marin E."/>
            <person name="Kohn T."/>
            <person name="Peeters S.H."/>
            <person name="Heuer A."/>
            <person name="Rast P."/>
            <person name="Oberbeckmann S."/>
            <person name="Bunk B."/>
            <person name="Jeske O."/>
            <person name="Meyerdierks A."/>
            <person name="Storesund J.E."/>
            <person name="Kallscheuer N."/>
            <person name="Luecker S."/>
            <person name="Lage O.M."/>
            <person name="Pohl T."/>
            <person name="Merkel B.J."/>
            <person name="Hornburger P."/>
            <person name="Mueller R.-W."/>
            <person name="Bruemmer F."/>
            <person name="Labrenz M."/>
            <person name="Spormann A.M."/>
            <person name="Op den Camp H."/>
            <person name="Overmann J."/>
            <person name="Amann R."/>
            <person name="Jetten M.S.M."/>
            <person name="Mascher T."/>
            <person name="Medema M.H."/>
            <person name="Devos D.P."/>
            <person name="Kaster A.-K."/>
            <person name="Ovreas L."/>
            <person name="Rohde M."/>
            <person name="Galperin M.Y."/>
            <person name="Jogler C."/>
        </authorList>
    </citation>
    <scope>NUCLEOTIDE SEQUENCE [LARGE SCALE GENOMIC DNA]</scope>
    <source>
        <strain evidence="3 4">Pan161</strain>
    </source>
</reference>
<dbReference type="RefSeq" id="WP_145227910.1">
    <property type="nucleotide sequence ID" value="NZ_CP036343.1"/>
</dbReference>
<dbReference type="InterPro" id="IPR008984">
    <property type="entry name" value="SMAD_FHA_dom_sf"/>
</dbReference>
<proteinExistence type="predicted"/>
<dbReference type="InterPro" id="IPR050923">
    <property type="entry name" value="Cell_Proc_Reg/RNA_Proc"/>
</dbReference>
<dbReference type="PROSITE" id="PS50006">
    <property type="entry name" value="FHA_DOMAIN"/>
    <property type="match status" value="1"/>
</dbReference>
<name>A0A517VDY4_9PLAN</name>
<dbReference type="Gene3D" id="2.60.200.20">
    <property type="match status" value="1"/>
</dbReference>
<keyword evidence="4" id="KW-1185">Reference proteome</keyword>
<dbReference type="SMART" id="SM00240">
    <property type="entry name" value="FHA"/>
    <property type="match status" value="1"/>
</dbReference>
<organism evidence="3 4">
    <name type="scientific">Gimesia algae</name>
    <dbReference type="NCBI Taxonomy" id="2527971"/>
    <lineage>
        <taxon>Bacteria</taxon>
        <taxon>Pseudomonadati</taxon>
        <taxon>Planctomycetota</taxon>
        <taxon>Planctomycetia</taxon>
        <taxon>Planctomycetales</taxon>
        <taxon>Planctomycetaceae</taxon>
        <taxon>Gimesia</taxon>
    </lineage>
</organism>
<evidence type="ECO:0000256" key="1">
    <source>
        <dbReference type="SAM" id="MobiDB-lite"/>
    </source>
</evidence>
<dbReference type="Proteomes" id="UP000316855">
    <property type="component" value="Chromosome"/>
</dbReference>
<dbReference type="InterPro" id="IPR000253">
    <property type="entry name" value="FHA_dom"/>
</dbReference>
<protein>
    <submittedName>
        <fullName evidence="3">Glycogen accumulation regulator GarA</fullName>
    </submittedName>
</protein>
<dbReference type="KEGG" id="gax:Pan161_28720"/>
<accession>A0A517VDY4</accession>
<gene>
    <name evidence="3" type="primary">garA_1</name>
    <name evidence="3" type="ORF">Pan161_28720</name>
</gene>
<dbReference type="AlphaFoldDB" id="A0A517VDY4"/>
<evidence type="ECO:0000259" key="2">
    <source>
        <dbReference type="PROSITE" id="PS50006"/>
    </source>
</evidence>
<feature type="domain" description="FHA" evidence="2">
    <location>
        <begin position="23"/>
        <end position="72"/>
    </location>
</feature>
<dbReference type="Pfam" id="PF00498">
    <property type="entry name" value="FHA"/>
    <property type="match status" value="1"/>
</dbReference>
<dbReference type="SUPFAM" id="SSF49879">
    <property type="entry name" value="SMAD/FHA domain"/>
    <property type="match status" value="1"/>
</dbReference>
<sequence length="192" mass="21567">MTKFIIQSGKYKGKTLKLPERKITIGRELDCDVRVTDPDVSRRHCELQIRDGQLFVVDLNSQNGTFVNDKPVQTESPLHPGDHLRIGPMLFELAPHRKAIAKPTNLSPDKSAPLSDDEISTWLSEESGETETASGDTTIIHASQLPPPDAATAKPATTVYREKKEFHSIAEEAAEIIKKHWERIAREQQEKH</sequence>
<feature type="region of interest" description="Disordered" evidence="1">
    <location>
        <begin position="124"/>
        <end position="156"/>
    </location>
</feature>
<dbReference type="OrthoDB" id="249606at2"/>
<evidence type="ECO:0000313" key="3">
    <source>
        <dbReference type="EMBL" id="QDT91216.1"/>
    </source>
</evidence>
<dbReference type="CDD" id="cd00060">
    <property type="entry name" value="FHA"/>
    <property type="match status" value="1"/>
</dbReference>
<evidence type="ECO:0000313" key="4">
    <source>
        <dbReference type="Proteomes" id="UP000316855"/>
    </source>
</evidence>
<dbReference type="PANTHER" id="PTHR23308">
    <property type="entry name" value="NUCLEAR INHIBITOR OF PROTEIN PHOSPHATASE-1"/>
    <property type="match status" value="1"/>
</dbReference>
<dbReference type="EMBL" id="CP036343">
    <property type="protein sequence ID" value="QDT91216.1"/>
    <property type="molecule type" value="Genomic_DNA"/>
</dbReference>